<dbReference type="EMBL" id="JBICRM010000028">
    <property type="protein sequence ID" value="MFG1708416.1"/>
    <property type="molecule type" value="Genomic_DNA"/>
</dbReference>
<keyword evidence="2" id="KW-1185">Reference proteome</keyword>
<dbReference type="RefSeq" id="WP_393172647.1">
    <property type="nucleotide sequence ID" value="NZ_JBICRM010000028.1"/>
</dbReference>
<evidence type="ECO:0000313" key="2">
    <source>
        <dbReference type="Proteomes" id="UP001603978"/>
    </source>
</evidence>
<protein>
    <submittedName>
        <fullName evidence="1">Uncharacterized protein</fullName>
    </submittedName>
</protein>
<comment type="caution">
    <text evidence="1">The sequence shown here is derived from an EMBL/GenBank/DDBJ whole genome shotgun (WGS) entry which is preliminary data.</text>
</comment>
<dbReference type="Proteomes" id="UP001603978">
    <property type="component" value="Unassembled WGS sequence"/>
</dbReference>
<organism evidence="1 2">
    <name type="scientific">Nonomuraea marmarensis</name>
    <dbReference type="NCBI Taxonomy" id="3351344"/>
    <lineage>
        <taxon>Bacteria</taxon>
        <taxon>Bacillati</taxon>
        <taxon>Actinomycetota</taxon>
        <taxon>Actinomycetes</taxon>
        <taxon>Streptosporangiales</taxon>
        <taxon>Streptosporangiaceae</taxon>
        <taxon>Nonomuraea</taxon>
    </lineage>
</organism>
<evidence type="ECO:0000313" key="1">
    <source>
        <dbReference type="EMBL" id="MFG1708416.1"/>
    </source>
</evidence>
<gene>
    <name evidence="1" type="ORF">ACFLIM_34955</name>
</gene>
<proteinExistence type="predicted"/>
<accession>A0ABW7APR8</accession>
<reference evidence="1 2" key="1">
    <citation type="submission" date="2024-10" db="EMBL/GenBank/DDBJ databases">
        <authorList>
            <person name="Topkara A.R."/>
            <person name="Saygin H."/>
        </authorList>
    </citation>
    <scope>NUCLEOTIDE SEQUENCE [LARGE SCALE GENOMIC DNA]</scope>
    <source>
        <strain evidence="1 2">M3C6</strain>
    </source>
</reference>
<name>A0ABW7APR8_9ACTN</name>
<sequence>MIVLGSEGVPMPIQLPASSIVTDFELHTTETLERARLLQRSLLETIA</sequence>